<dbReference type="Proteomes" id="UP000636800">
    <property type="component" value="Chromosome 1"/>
</dbReference>
<dbReference type="AlphaFoldDB" id="A0A835VHD4"/>
<reference evidence="2 3" key="1">
    <citation type="journal article" date="2020" name="Nat. Food">
        <title>A phased Vanilla planifolia genome enables genetic improvement of flavour and production.</title>
        <authorList>
            <person name="Hasing T."/>
            <person name="Tang H."/>
            <person name="Brym M."/>
            <person name="Khazi F."/>
            <person name="Huang T."/>
            <person name="Chambers A.H."/>
        </authorList>
    </citation>
    <scope>NUCLEOTIDE SEQUENCE [LARGE SCALE GENOMIC DNA]</scope>
    <source>
        <tissue evidence="2">Leaf</tissue>
    </source>
</reference>
<name>A0A835VHD4_VANPL</name>
<protein>
    <submittedName>
        <fullName evidence="2">Uncharacterized protein</fullName>
    </submittedName>
</protein>
<evidence type="ECO:0000256" key="1">
    <source>
        <dbReference type="SAM" id="Phobius"/>
    </source>
</evidence>
<evidence type="ECO:0000313" key="3">
    <source>
        <dbReference type="Proteomes" id="UP000636800"/>
    </source>
</evidence>
<proteinExistence type="predicted"/>
<sequence length="200" mass="22275">MPRFGYLTPSNGLFLLLYIPSFPVFPPSNSLLCADSRSRGRRIRRPEDGIQEQGELLRLSFFSTPALLNSKAPLSSRISPLLATTPAMPISQMITPEASSWWMEPPSESCLRWGEFRCCGNTRGTRRRICRALPPATTPTATATIGGNRCRRAPHRRSSRWLNPRRVLIFFATLSSMGTLVLLYFTLSMAKVTGGDANAR</sequence>
<organism evidence="2 3">
    <name type="scientific">Vanilla planifolia</name>
    <name type="common">Vanilla</name>
    <dbReference type="NCBI Taxonomy" id="51239"/>
    <lineage>
        <taxon>Eukaryota</taxon>
        <taxon>Viridiplantae</taxon>
        <taxon>Streptophyta</taxon>
        <taxon>Embryophyta</taxon>
        <taxon>Tracheophyta</taxon>
        <taxon>Spermatophyta</taxon>
        <taxon>Magnoliopsida</taxon>
        <taxon>Liliopsida</taxon>
        <taxon>Asparagales</taxon>
        <taxon>Orchidaceae</taxon>
        <taxon>Vanilloideae</taxon>
        <taxon>Vanilleae</taxon>
        <taxon>Vanilla</taxon>
    </lineage>
</organism>
<gene>
    <name evidence="2" type="ORF">HPP92_001786</name>
</gene>
<dbReference type="OrthoDB" id="2014000at2759"/>
<keyword evidence="1" id="KW-0812">Transmembrane</keyword>
<keyword evidence="3" id="KW-1185">Reference proteome</keyword>
<feature type="transmembrane region" description="Helical" evidence="1">
    <location>
        <begin position="12"/>
        <end position="34"/>
    </location>
</feature>
<feature type="transmembrane region" description="Helical" evidence="1">
    <location>
        <begin position="167"/>
        <end position="187"/>
    </location>
</feature>
<dbReference type="PANTHER" id="PTHR34064:SF3">
    <property type="entry name" value="OS04G0672300 PROTEIN"/>
    <property type="match status" value="1"/>
</dbReference>
<dbReference type="EMBL" id="JADCNL010000001">
    <property type="protein sequence ID" value="KAG0497095.1"/>
    <property type="molecule type" value="Genomic_DNA"/>
</dbReference>
<accession>A0A835VHD4</accession>
<evidence type="ECO:0000313" key="2">
    <source>
        <dbReference type="EMBL" id="KAG0497095.1"/>
    </source>
</evidence>
<dbReference type="PANTHER" id="PTHR34064">
    <property type="entry name" value="OS04G0672300 PROTEIN"/>
    <property type="match status" value="1"/>
</dbReference>
<keyword evidence="1" id="KW-1133">Transmembrane helix</keyword>
<comment type="caution">
    <text evidence="2">The sequence shown here is derived from an EMBL/GenBank/DDBJ whole genome shotgun (WGS) entry which is preliminary data.</text>
</comment>
<keyword evidence="1" id="KW-0472">Membrane</keyword>